<dbReference type="GO" id="GO:1901701">
    <property type="term" value="P:cellular response to oxygen-containing compound"/>
    <property type="evidence" value="ECO:0007669"/>
    <property type="project" value="UniProtKB-ARBA"/>
</dbReference>
<comment type="similarity">
    <text evidence="2">Belongs to the glutamate-gated ion channel (TC 1.A.10.1) family.</text>
</comment>
<evidence type="ECO:0000256" key="15">
    <source>
        <dbReference type="SAM" id="SignalP"/>
    </source>
</evidence>
<dbReference type="Gene3D" id="3.40.190.10">
    <property type="entry name" value="Periplasmic binding protein-like II"/>
    <property type="match status" value="3"/>
</dbReference>
<evidence type="ECO:0000256" key="9">
    <source>
        <dbReference type="ARBA" id="ARBA00023170"/>
    </source>
</evidence>
<keyword evidence="11" id="KW-1071">Ligand-gated ion channel</keyword>
<comment type="caution">
    <text evidence="17">The sequence shown here is derived from an EMBL/GenBank/DDBJ whole genome shotgun (WGS) entry which is preliminary data.</text>
</comment>
<dbReference type="Proteomes" id="UP001153555">
    <property type="component" value="Unassembled WGS sequence"/>
</dbReference>
<keyword evidence="6 14" id="KW-1133">Transmembrane helix</keyword>
<dbReference type="Gene3D" id="1.10.287.70">
    <property type="match status" value="1"/>
</dbReference>
<keyword evidence="10" id="KW-0325">Glycoprotein</keyword>
<dbReference type="InterPro" id="IPR019594">
    <property type="entry name" value="Glu/Gly-bd"/>
</dbReference>
<keyword evidence="18" id="KW-1185">Reference proteome</keyword>
<feature type="region of interest" description="Disordered" evidence="13">
    <location>
        <begin position="677"/>
        <end position="719"/>
    </location>
</feature>
<keyword evidence="3" id="KW-0813">Transport</keyword>
<dbReference type="GO" id="GO:0007165">
    <property type="term" value="P:signal transduction"/>
    <property type="evidence" value="ECO:0007669"/>
    <property type="project" value="UniProtKB-ARBA"/>
</dbReference>
<proteinExistence type="inferred from homology"/>
<keyword evidence="12" id="KW-0407">Ion channel</keyword>
<evidence type="ECO:0000256" key="7">
    <source>
        <dbReference type="ARBA" id="ARBA00023065"/>
    </source>
</evidence>
<evidence type="ECO:0000256" key="8">
    <source>
        <dbReference type="ARBA" id="ARBA00023136"/>
    </source>
</evidence>
<dbReference type="OrthoDB" id="5984008at2759"/>
<dbReference type="FunFam" id="3.40.190.10:FF:000054">
    <property type="entry name" value="Glutamate receptor"/>
    <property type="match status" value="1"/>
</dbReference>
<evidence type="ECO:0000256" key="13">
    <source>
        <dbReference type="SAM" id="MobiDB-lite"/>
    </source>
</evidence>
<protein>
    <submittedName>
        <fullName evidence="17">Glutamate receptor 3.3</fullName>
    </submittedName>
</protein>
<gene>
    <name evidence="17" type="ORF">SHERM_09903</name>
</gene>
<sequence>MGLFWIIFLGLLHLGFSSNELSANASSSKRPKVVNVGAIITLDSTIGRVAKIAIEEAVKDVNSNSSILKGTKLHVDIRNTNCSGFLGLVEALQYMETDVVAVIGPQSSVVAHTILHVANELQTPFLSFAATDPTLSSLQFPYFIRTTQSDLHQMTAIADIIDHFGWKDVIVIFIDDDYGRNGLSSLDDALAVRRCRVSYKAGIPPGDVSRSTIMDILVKVALMESRIIKLNSVVWPGDSVRTPRGWVFPNNGRQLRIGVPRRVGFREFVSQVPGSNSSKGFCIDVFTAAVYLLPYAVPYQFIPYGNGKDNPDYNEMVKLITTGYFDGVVGDIAIVTNRTRIVDFTQPYAASGLVVVAPFRKLNTGAWAFLRPFSRQMWGVTAAFFVFIGIVVWILEHRINDEFRGSPKQQLITILWFSLSTLFFAHRETTVSTLGRLVLIIWLFVVLIINSSYTASLTSILTVQQLYSPIKGIESLKRGDDPIGFQVGSFAEHYLTEGIGIPKSRLKALGSPEEYARALQLGPKKGGVAAVVDERPYVELFLASQCKFRIIGQEFTKSGWGFAFPRDSPLAIDLSTAILTLSENGDLQRIHDKWLTMSSCSSDNTELESDRLHLKSFWGLYLLCGLACVVALFIYFLQIVRKFREAASGECVSSGPSGSSRSKRLQTLISLIDEKEDLSRRERKRRKLEEKMLTENGRGEDDVERASKRKHFKESGFGE</sequence>
<dbReference type="InterPro" id="IPR028082">
    <property type="entry name" value="Peripla_BP_I"/>
</dbReference>
<dbReference type="EMBL" id="CACSLK010000984">
    <property type="protein sequence ID" value="CAA0807031.1"/>
    <property type="molecule type" value="Genomic_DNA"/>
</dbReference>
<dbReference type="GO" id="GO:0009611">
    <property type="term" value="P:response to wounding"/>
    <property type="evidence" value="ECO:0007669"/>
    <property type="project" value="UniProtKB-ARBA"/>
</dbReference>
<comment type="subcellular location">
    <subcellularLocation>
        <location evidence="1">Membrane</location>
        <topology evidence="1">Multi-pass membrane protein</topology>
    </subcellularLocation>
</comment>
<evidence type="ECO:0000256" key="5">
    <source>
        <dbReference type="ARBA" id="ARBA00022729"/>
    </source>
</evidence>
<dbReference type="AlphaFoldDB" id="A0A9N7R1V9"/>
<dbReference type="FunFam" id="3.40.190.10:FF:000175">
    <property type="entry name" value="Glutamate receptor"/>
    <property type="match status" value="1"/>
</dbReference>
<dbReference type="Pfam" id="PF00060">
    <property type="entry name" value="Lig_chan"/>
    <property type="match status" value="1"/>
</dbReference>
<dbReference type="Gene3D" id="3.40.50.2300">
    <property type="match status" value="2"/>
</dbReference>
<evidence type="ECO:0000256" key="4">
    <source>
        <dbReference type="ARBA" id="ARBA00022692"/>
    </source>
</evidence>
<dbReference type="PANTHER" id="PTHR18966">
    <property type="entry name" value="IONOTROPIC GLUTAMATE RECEPTOR"/>
    <property type="match status" value="1"/>
</dbReference>
<evidence type="ECO:0000256" key="2">
    <source>
        <dbReference type="ARBA" id="ARBA00008685"/>
    </source>
</evidence>
<dbReference type="SUPFAM" id="SSF53822">
    <property type="entry name" value="Periplasmic binding protein-like I"/>
    <property type="match status" value="1"/>
</dbReference>
<dbReference type="CDD" id="cd13686">
    <property type="entry name" value="GluR_Plant"/>
    <property type="match status" value="1"/>
</dbReference>
<dbReference type="InterPro" id="IPR015683">
    <property type="entry name" value="Ionotropic_Glu_rcpt"/>
</dbReference>
<dbReference type="InterPro" id="IPR001320">
    <property type="entry name" value="Iontro_rcpt_C"/>
</dbReference>
<feature type="signal peptide" evidence="15">
    <location>
        <begin position="1"/>
        <end position="17"/>
    </location>
</feature>
<dbReference type="GO" id="GO:0016020">
    <property type="term" value="C:membrane"/>
    <property type="evidence" value="ECO:0007669"/>
    <property type="project" value="UniProtKB-SubCell"/>
</dbReference>
<dbReference type="Pfam" id="PF10613">
    <property type="entry name" value="Lig_chan-Glu_bd"/>
    <property type="match status" value="1"/>
</dbReference>
<evidence type="ECO:0000313" key="18">
    <source>
        <dbReference type="Proteomes" id="UP001153555"/>
    </source>
</evidence>
<feature type="chain" id="PRO_5040310655" evidence="15">
    <location>
        <begin position="18"/>
        <end position="719"/>
    </location>
</feature>
<evidence type="ECO:0000256" key="11">
    <source>
        <dbReference type="ARBA" id="ARBA00023286"/>
    </source>
</evidence>
<reference evidence="17" key="1">
    <citation type="submission" date="2019-12" db="EMBL/GenBank/DDBJ databases">
        <authorList>
            <person name="Scholes J."/>
        </authorList>
    </citation>
    <scope>NUCLEOTIDE SEQUENCE</scope>
</reference>
<feature type="transmembrane region" description="Helical" evidence="14">
    <location>
        <begin position="437"/>
        <end position="461"/>
    </location>
</feature>
<feature type="domain" description="Ionotropic glutamate receptor C-terminal" evidence="16">
    <location>
        <begin position="256"/>
        <end position="597"/>
    </location>
</feature>
<evidence type="ECO:0000256" key="1">
    <source>
        <dbReference type="ARBA" id="ARBA00004141"/>
    </source>
</evidence>
<dbReference type="SUPFAM" id="SSF53850">
    <property type="entry name" value="Periplasmic binding protein-like II"/>
    <property type="match status" value="1"/>
</dbReference>
<keyword evidence="8 14" id="KW-0472">Membrane</keyword>
<feature type="transmembrane region" description="Helical" evidence="14">
    <location>
        <begin position="618"/>
        <end position="637"/>
    </location>
</feature>
<dbReference type="InterPro" id="IPR001828">
    <property type="entry name" value="ANF_lig-bd_rcpt"/>
</dbReference>
<feature type="compositionally biased region" description="Basic and acidic residues" evidence="13">
    <location>
        <begin position="687"/>
        <end position="706"/>
    </location>
</feature>
<organism evidence="17 18">
    <name type="scientific">Striga hermonthica</name>
    <name type="common">Purple witchweed</name>
    <name type="synonym">Buchnera hermonthica</name>
    <dbReference type="NCBI Taxonomy" id="68872"/>
    <lineage>
        <taxon>Eukaryota</taxon>
        <taxon>Viridiplantae</taxon>
        <taxon>Streptophyta</taxon>
        <taxon>Embryophyta</taxon>
        <taxon>Tracheophyta</taxon>
        <taxon>Spermatophyta</taxon>
        <taxon>Magnoliopsida</taxon>
        <taxon>eudicotyledons</taxon>
        <taxon>Gunneridae</taxon>
        <taxon>Pentapetalae</taxon>
        <taxon>asterids</taxon>
        <taxon>lamiids</taxon>
        <taxon>Lamiales</taxon>
        <taxon>Orobanchaceae</taxon>
        <taxon>Buchnereae</taxon>
        <taxon>Striga</taxon>
    </lineage>
</organism>
<keyword evidence="5 15" id="KW-0732">Signal</keyword>
<evidence type="ECO:0000313" key="17">
    <source>
        <dbReference type="EMBL" id="CAA0807031.1"/>
    </source>
</evidence>
<name>A0A9N7R1V9_STRHE</name>
<evidence type="ECO:0000256" key="14">
    <source>
        <dbReference type="SAM" id="Phobius"/>
    </source>
</evidence>
<dbReference type="SMART" id="SM00079">
    <property type="entry name" value="PBPe"/>
    <property type="match status" value="1"/>
</dbReference>
<dbReference type="GO" id="GO:0015276">
    <property type="term" value="F:ligand-gated monoatomic ion channel activity"/>
    <property type="evidence" value="ECO:0007669"/>
    <property type="project" value="InterPro"/>
</dbReference>
<dbReference type="Pfam" id="PF01094">
    <property type="entry name" value="ANF_receptor"/>
    <property type="match status" value="1"/>
</dbReference>
<keyword evidence="9 17" id="KW-0675">Receptor</keyword>
<evidence type="ECO:0000256" key="12">
    <source>
        <dbReference type="ARBA" id="ARBA00023303"/>
    </source>
</evidence>
<feature type="transmembrane region" description="Helical" evidence="14">
    <location>
        <begin position="377"/>
        <end position="395"/>
    </location>
</feature>
<evidence type="ECO:0000256" key="6">
    <source>
        <dbReference type="ARBA" id="ARBA00022989"/>
    </source>
</evidence>
<dbReference type="FunFam" id="1.10.287.70:FF:000037">
    <property type="entry name" value="Glutamate receptor"/>
    <property type="match status" value="1"/>
</dbReference>
<evidence type="ECO:0000259" key="16">
    <source>
        <dbReference type="SMART" id="SM00079"/>
    </source>
</evidence>
<keyword evidence="4 14" id="KW-0812">Transmembrane</keyword>
<keyword evidence="7" id="KW-0406">Ion transport</keyword>
<evidence type="ECO:0000256" key="10">
    <source>
        <dbReference type="ARBA" id="ARBA00023180"/>
    </source>
</evidence>
<accession>A0A9N7R1V9</accession>
<evidence type="ECO:0000256" key="3">
    <source>
        <dbReference type="ARBA" id="ARBA00022448"/>
    </source>
</evidence>